<proteinExistence type="predicted"/>
<organism evidence="1 2">
    <name type="scientific">Halobacteriovorax vibrionivorans</name>
    <dbReference type="NCBI Taxonomy" id="2152716"/>
    <lineage>
        <taxon>Bacteria</taxon>
        <taxon>Pseudomonadati</taxon>
        <taxon>Bdellovibrionota</taxon>
        <taxon>Bacteriovoracia</taxon>
        <taxon>Bacteriovoracales</taxon>
        <taxon>Halobacteriovoraceae</taxon>
        <taxon>Halobacteriovorax</taxon>
    </lineage>
</organism>
<gene>
    <name evidence="1" type="ORF">DAY19_00220</name>
</gene>
<evidence type="ECO:0000313" key="1">
    <source>
        <dbReference type="EMBL" id="RZF22226.1"/>
    </source>
</evidence>
<dbReference type="Proteomes" id="UP000443582">
    <property type="component" value="Unassembled WGS sequence"/>
</dbReference>
<comment type="caution">
    <text evidence="1">The sequence shown here is derived from an EMBL/GenBank/DDBJ whole genome shotgun (WGS) entry which is preliminary data.</text>
</comment>
<sequence>MASQQIPVSPVTGIIAEENVFIDFGEHEGKSILEIQDTLPDYYDYLINKREEGICTIRRNQDKSFRLYVSNTLQ</sequence>
<keyword evidence="2" id="KW-1185">Reference proteome</keyword>
<protein>
    <submittedName>
        <fullName evidence="1">Uncharacterized protein</fullName>
    </submittedName>
</protein>
<dbReference type="EMBL" id="QDKL01000001">
    <property type="protein sequence ID" value="RZF22226.1"/>
    <property type="molecule type" value="Genomic_DNA"/>
</dbReference>
<reference evidence="2" key="1">
    <citation type="journal article" date="2019" name="Int. J. Syst. Evol. Microbiol.">
        <title>Halobacteriovorax valvorus sp. nov., a novel prokaryotic predator isolated from coastal seawater of China.</title>
        <authorList>
            <person name="Chen M.-X."/>
        </authorList>
    </citation>
    <scope>NUCLEOTIDE SEQUENCE [LARGE SCALE GENOMIC DNA]</scope>
    <source>
        <strain evidence="2">BL9</strain>
    </source>
</reference>
<evidence type="ECO:0000313" key="2">
    <source>
        <dbReference type="Proteomes" id="UP000443582"/>
    </source>
</evidence>
<accession>A0ABY0IGZ6</accession>
<name>A0ABY0IGZ6_9BACT</name>
<dbReference type="RefSeq" id="WP_114705170.1">
    <property type="nucleotide sequence ID" value="NZ_QDKL01000001.1"/>
</dbReference>